<feature type="transmembrane region" description="Helical" evidence="1">
    <location>
        <begin position="203"/>
        <end position="225"/>
    </location>
</feature>
<keyword evidence="1" id="KW-1133">Transmembrane helix</keyword>
<dbReference type="AlphaFoldDB" id="A0A1M5PPG1"/>
<dbReference type="Pfam" id="PF12679">
    <property type="entry name" value="ABC2_membrane_2"/>
    <property type="match status" value="1"/>
</dbReference>
<dbReference type="GO" id="GO:0005886">
    <property type="term" value="C:plasma membrane"/>
    <property type="evidence" value="ECO:0007669"/>
    <property type="project" value="UniProtKB-SubCell"/>
</dbReference>
<feature type="transmembrane region" description="Helical" evidence="1">
    <location>
        <begin position="44"/>
        <end position="64"/>
    </location>
</feature>
<keyword evidence="1" id="KW-0812">Transmembrane</keyword>
<feature type="transmembrane region" description="Helical" evidence="1">
    <location>
        <begin position="276"/>
        <end position="297"/>
    </location>
</feature>
<dbReference type="STRING" id="229205.SAMN05444372_11352"/>
<name>A0A1M5PPG1_9FLAO</name>
<dbReference type="GO" id="GO:0140359">
    <property type="term" value="F:ABC-type transporter activity"/>
    <property type="evidence" value="ECO:0007669"/>
    <property type="project" value="InterPro"/>
</dbReference>
<proteinExistence type="predicted"/>
<dbReference type="PANTHER" id="PTHR37305">
    <property type="entry name" value="INTEGRAL MEMBRANE PROTEIN-RELATED"/>
    <property type="match status" value="1"/>
</dbReference>
<reference evidence="3" key="1">
    <citation type="submission" date="2016-11" db="EMBL/GenBank/DDBJ databases">
        <authorList>
            <person name="Varghese N."/>
            <person name="Submissions S."/>
        </authorList>
    </citation>
    <scope>NUCLEOTIDE SEQUENCE [LARGE SCALE GENOMIC DNA]</scope>
    <source>
        <strain evidence="3">DSM 17659</strain>
    </source>
</reference>
<protein>
    <submittedName>
        <fullName evidence="2">ABC-type transport system involved in multi-copper enzyme maturation, permease component</fullName>
    </submittedName>
</protein>
<dbReference type="Proteomes" id="UP000184020">
    <property type="component" value="Unassembled WGS sequence"/>
</dbReference>
<feature type="transmembrane region" description="Helical" evidence="1">
    <location>
        <begin position="134"/>
        <end position="155"/>
    </location>
</feature>
<feature type="transmembrane region" description="Helical" evidence="1">
    <location>
        <begin position="84"/>
        <end position="108"/>
    </location>
</feature>
<feature type="transmembrane region" description="Helical" evidence="1">
    <location>
        <begin position="175"/>
        <end position="196"/>
    </location>
</feature>
<evidence type="ECO:0000256" key="1">
    <source>
        <dbReference type="SAM" id="Phobius"/>
    </source>
</evidence>
<gene>
    <name evidence="2" type="ORF">SAMN05444372_11352</name>
</gene>
<dbReference type="EMBL" id="FQWF01000013">
    <property type="protein sequence ID" value="SHH03469.1"/>
    <property type="molecule type" value="Genomic_DNA"/>
</dbReference>
<keyword evidence="3" id="KW-1185">Reference proteome</keyword>
<keyword evidence="1" id="KW-0472">Membrane</keyword>
<organism evidence="2 3">
    <name type="scientific">Flavobacterium micromati</name>
    <dbReference type="NCBI Taxonomy" id="229205"/>
    <lineage>
        <taxon>Bacteria</taxon>
        <taxon>Pseudomonadati</taxon>
        <taxon>Bacteroidota</taxon>
        <taxon>Flavobacteriia</taxon>
        <taxon>Flavobacteriales</taxon>
        <taxon>Flavobacteriaceae</taxon>
        <taxon>Flavobacterium</taxon>
    </lineage>
</organism>
<evidence type="ECO:0000313" key="3">
    <source>
        <dbReference type="Proteomes" id="UP000184020"/>
    </source>
</evidence>
<sequence length="302" mass="34690">MKIPVNRFKIKKFLLTNQVTNSSFMKRLLSIELQKIWKNKASRVLTLTYFILLTFIALIASIKFDLGIFKFHFAEMGIFNFPFIWHFNTYIAAILKLFLAIVIVSMMANEYSYGTLKQNLIDGMSKKEFIESKFLTVVLFAGVSTVFIFIMSLLLGFSFSSYTEMSIVFSDLEYLLAYFVKLVGFFSFCLFLGILVKRSAFALGFLLVWNIIEGIINGVLTFKIFPESTTAASIMQFFPLQSMSNLIVEPFSRLSVVKNLGTQIGLDDIKNYDVELSSIIIVICWTVIFVFFSYKLLKNRDL</sequence>
<accession>A0A1M5PPG1</accession>
<dbReference type="PANTHER" id="PTHR37305:SF1">
    <property type="entry name" value="MEMBRANE PROTEIN"/>
    <property type="match status" value="1"/>
</dbReference>
<evidence type="ECO:0000313" key="2">
    <source>
        <dbReference type="EMBL" id="SHH03469.1"/>
    </source>
</evidence>